<feature type="compositionally biased region" description="Basic and acidic residues" evidence="1">
    <location>
        <begin position="41"/>
        <end position="50"/>
    </location>
</feature>
<feature type="region of interest" description="Disordered" evidence="1">
    <location>
        <begin position="29"/>
        <end position="50"/>
    </location>
</feature>
<dbReference type="PROSITE" id="PS51257">
    <property type="entry name" value="PROKAR_LIPOPROTEIN"/>
    <property type="match status" value="1"/>
</dbReference>
<evidence type="ECO:0000313" key="4">
    <source>
        <dbReference type="Proteomes" id="UP001501577"/>
    </source>
</evidence>
<keyword evidence="2" id="KW-0732">Signal</keyword>
<evidence type="ECO:0000256" key="2">
    <source>
        <dbReference type="SAM" id="SignalP"/>
    </source>
</evidence>
<evidence type="ECO:0000313" key="3">
    <source>
        <dbReference type="EMBL" id="GAA3007981.1"/>
    </source>
</evidence>
<evidence type="ECO:0000256" key="1">
    <source>
        <dbReference type="SAM" id="MobiDB-lite"/>
    </source>
</evidence>
<gene>
    <name evidence="3" type="ORF">GCM10019998_00090</name>
</gene>
<sequence>MKNKQLLKKIILLAGISFVIAGCGNQENTAKTDETSVSTTEESKAADKPDFNSMSKEEINAFFEDKTVEEIQELTADMAPSELVDKDGNEVEFPEEAYQNSLNAGWDTDFNMEELGSGVNPAGVEDKVVREVDVYDAFGEMDEDGPVTEPGTFEITLLSMTRGDQAWDILSSDELNRGIAEEPTDFDYVIAEFELNLVEGPEYGMVMPVVNGTTDQEGNKLFEPELLPIPEKPLATPEDSGEINGEVALIHKGEKVTGELVAKLPKDEQALVELNYNGDNYLFFESN</sequence>
<dbReference type="Proteomes" id="UP001501577">
    <property type="component" value="Unassembled WGS sequence"/>
</dbReference>
<feature type="chain" id="PRO_5045555274" description="DUF4352 domain-containing protein" evidence="2">
    <location>
        <begin position="22"/>
        <end position="287"/>
    </location>
</feature>
<accession>A0ABN3Y056</accession>
<comment type="caution">
    <text evidence="3">The sequence shown here is derived from an EMBL/GenBank/DDBJ whole genome shotgun (WGS) entry which is preliminary data.</text>
</comment>
<name>A0ABN3Y056_9ENTE</name>
<reference evidence="3 4" key="1">
    <citation type="journal article" date="2019" name="Int. J. Syst. Evol. Microbiol.">
        <title>The Global Catalogue of Microorganisms (GCM) 10K type strain sequencing project: providing services to taxonomists for standard genome sequencing and annotation.</title>
        <authorList>
            <consortium name="The Broad Institute Genomics Platform"/>
            <consortium name="The Broad Institute Genome Sequencing Center for Infectious Disease"/>
            <person name="Wu L."/>
            <person name="Ma J."/>
        </authorList>
    </citation>
    <scope>NUCLEOTIDE SEQUENCE [LARGE SCALE GENOMIC DNA]</scope>
    <source>
        <strain evidence="3 4">JCM 8736</strain>
    </source>
</reference>
<keyword evidence="4" id="KW-1185">Reference proteome</keyword>
<evidence type="ECO:0008006" key="5">
    <source>
        <dbReference type="Google" id="ProtNLM"/>
    </source>
</evidence>
<protein>
    <recommendedName>
        <fullName evidence="5">DUF4352 domain-containing protein</fullName>
    </recommendedName>
</protein>
<dbReference type="EMBL" id="BAAAXQ010000001">
    <property type="protein sequence ID" value="GAA3007981.1"/>
    <property type="molecule type" value="Genomic_DNA"/>
</dbReference>
<feature type="signal peptide" evidence="2">
    <location>
        <begin position="1"/>
        <end position="21"/>
    </location>
</feature>
<organism evidence="3 4">
    <name type="scientific">Tetragenococcus solitarius</name>
    <dbReference type="NCBI Taxonomy" id="71453"/>
    <lineage>
        <taxon>Bacteria</taxon>
        <taxon>Bacillati</taxon>
        <taxon>Bacillota</taxon>
        <taxon>Bacilli</taxon>
        <taxon>Lactobacillales</taxon>
        <taxon>Enterococcaceae</taxon>
        <taxon>Tetragenococcus</taxon>
    </lineage>
</organism>
<proteinExistence type="predicted"/>
<dbReference type="RefSeq" id="WP_068710632.1">
    <property type="nucleotide sequence ID" value="NZ_BAAAXQ010000001.1"/>
</dbReference>